<evidence type="ECO:0000313" key="2">
    <source>
        <dbReference type="Proteomes" id="UP001500280"/>
    </source>
</evidence>
<dbReference type="EMBL" id="BAAANF010000026">
    <property type="protein sequence ID" value="GAA1715810.1"/>
    <property type="molecule type" value="Genomic_DNA"/>
</dbReference>
<organism evidence="1 2">
    <name type="scientific">Kribbella yunnanensis</name>
    <dbReference type="NCBI Taxonomy" id="190194"/>
    <lineage>
        <taxon>Bacteria</taxon>
        <taxon>Bacillati</taxon>
        <taxon>Actinomycetota</taxon>
        <taxon>Actinomycetes</taxon>
        <taxon>Propionibacteriales</taxon>
        <taxon>Kribbellaceae</taxon>
        <taxon>Kribbella</taxon>
    </lineage>
</organism>
<accession>A0ABN2J119</accession>
<comment type="caution">
    <text evidence="1">The sequence shown here is derived from an EMBL/GenBank/DDBJ whole genome shotgun (WGS) entry which is preliminary data.</text>
</comment>
<evidence type="ECO:0000313" key="1">
    <source>
        <dbReference type="EMBL" id="GAA1715810.1"/>
    </source>
</evidence>
<proteinExistence type="predicted"/>
<sequence length="69" mass="7809">MPGDYDALMLMAIRQVKSEIDSARPHAPVVPDTRRSRRIRRTTDVRSALARALDRAARAVEPPPHRLHS</sequence>
<dbReference type="Proteomes" id="UP001500280">
    <property type="component" value="Unassembled WGS sequence"/>
</dbReference>
<gene>
    <name evidence="1" type="ORF">GCM10009745_75300</name>
</gene>
<dbReference type="RefSeq" id="WP_344163518.1">
    <property type="nucleotide sequence ID" value="NZ_BAAANF010000026.1"/>
</dbReference>
<keyword evidence="2" id="KW-1185">Reference proteome</keyword>
<protein>
    <submittedName>
        <fullName evidence="1">Uncharacterized protein</fullName>
    </submittedName>
</protein>
<name>A0ABN2J119_9ACTN</name>
<reference evidence="1 2" key="1">
    <citation type="journal article" date="2019" name="Int. J. Syst. Evol. Microbiol.">
        <title>The Global Catalogue of Microorganisms (GCM) 10K type strain sequencing project: providing services to taxonomists for standard genome sequencing and annotation.</title>
        <authorList>
            <consortium name="The Broad Institute Genomics Platform"/>
            <consortium name="The Broad Institute Genome Sequencing Center for Infectious Disease"/>
            <person name="Wu L."/>
            <person name="Ma J."/>
        </authorList>
    </citation>
    <scope>NUCLEOTIDE SEQUENCE [LARGE SCALE GENOMIC DNA]</scope>
    <source>
        <strain evidence="1 2">JCM 14307</strain>
    </source>
</reference>